<feature type="transmembrane region" description="Helical" evidence="2">
    <location>
        <begin position="269"/>
        <end position="287"/>
    </location>
</feature>
<dbReference type="EMBL" id="DF238018">
    <property type="protein sequence ID" value="GAQ92606.1"/>
    <property type="molecule type" value="Genomic_DNA"/>
</dbReference>
<keyword evidence="4" id="KW-1185">Reference proteome</keyword>
<feature type="compositionally biased region" description="Basic and acidic residues" evidence="1">
    <location>
        <begin position="787"/>
        <end position="827"/>
    </location>
</feature>
<protein>
    <recommendedName>
        <fullName evidence="5">Transmembrane protein</fullName>
    </recommendedName>
</protein>
<evidence type="ECO:0008006" key="5">
    <source>
        <dbReference type="Google" id="ProtNLM"/>
    </source>
</evidence>
<dbReference type="STRING" id="105231.A0A1Y1IUS8"/>
<reference evidence="3 4" key="1">
    <citation type="journal article" date="2014" name="Nat. Commun.">
        <title>Klebsormidium flaccidum genome reveals primary factors for plant terrestrial adaptation.</title>
        <authorList>
            <person name="Hori K."/>
            <person name="Maruyama F."/>
            <person name="Fujisawa T."/>
            <person name="Togashi T."/>
            <person name="Yamamoto N."/>
            <person name="Seo M."/>
            <person name="Sato S."/>
            <person name="Yamada T."/>
            <person name="Mori H."/>
            <person name="Tajima N."/>
            <person name="Moriyama T."/>
            <person name="Ikeuchi M."/>
            <person name="Watanabe M."/>
            <person name="Wada H."/>
            <person name="Kobayashi K."/>
            <person name="Saito M."/>
            <person name="Masuda T."/>
            <person name="Sasaki-Sekimoto Y."/>
            <person name="Mashiguchi K."/>
            <person name="Awai K."/>
            <person name="Shimojima M."/>
            <person name="Masuda S."/>
            <person name="Iwai M."/>
            <person name="Nobusawa T."/>
            <person name="Narise T."/>
            <person name="Kondo S."/>
            <person name="Saito H."/>
            <person name="Sato R."/>
            <person name="Murakawa M."/>
            <person name="Ihara Y."/>
            <person name="Oshima-Yamada Y."/>
            <person name="Ohtaka K."/>
            <person name="Satoh M."/>
            <person name="Sonobe K."/>
            <person name="Ishii M."/>
            <person name="Ohtani R."/>
            <person name="Kanamori-Sato M."/>
            <person name="Honoki R."/>
            <person name="Miyazaki D."/>
            <person name="Mochizuki H."/>
            <person name="Umetsu J."/>
            <person name="Higashi K."/>
            <person name="Shibata D."/>
            <person name="Kamiya Y."/>
            <person name="Sato N."/>
            <person name="Nakamura Y."/>
            <person name="Tabata S."/>
            <person name="Ida S."/>
            <person name="Kurokawa K."/>
            <person name="Ohta H."/>
        </authorList>
    </citation>
    <scope>NUCLEOTIDE SEQUENCE [LARGE SCALE GENOMIC DNA]</scope>
    <source>
        <strain evidence="3 4">NIES-2285</strain>
    </source>
</reference>
<evidence type="ECO:0000256" key="1">
    <source>
        <dbReference type="SAM" id="MobiDB-lite"/>
    </source>
</evidence>
<dbReference type="PANTHER" id="PTHR34677:SF3">
    <property type="entry name" value="BACTERIAL IG-LIKE DOMAIN-CONTAINING PROTEIN"/>
    <property type="match status" value="1"/>
</dbReference>
<dbReference type="AlphaFoldDB" id="A0A1Y1IUS8"/>
<evidence type="ECO:0000256" key="2">
    <source>
        <dbReference type="SAM" id="Phobius"/>
    </source>
</evidence>
<dbReference type="Proteomes" id="UP000054558">
    <property type="component" value="Unassembled WGS sequence"/>
</dbReference>
<organism evidence="3 4">
    <name type="scientific">Klebsormidium nitens</name>
    <name type="common">Green alga</name>
    <name type="synonym">Ulothrix nitens</name>
    <dbReference type="NCBI Taxonomy" id="105231"/>
    <lineage>
        <taxon>Eukaryota</taxon>
        <taxon>Viridiplantae</taxon>
        <taxon>Streptophyta</taxon>
        <taxon>Klebsormidiophyceae</taxon>
        <taxon>Klebsormidiales</taxon>
        <taxon>Klebsormidiaceae</taxon>
        <taxon>Klebsormidium</taxon>
    </lineage>
</organism>
<feature type="region of interest" description="Disordered" evidence="1">
    <location>
        <begin position="773"/>
        <end position="885"/>
    </location>
</feature>
<dbReference type="PANTHER" id="PTHR34677">
    <property type="match status" value="1"/>
</dbReference>
<accession>A0A1Y1IUS8</accession>
<evidence type="ECO:0000313" key="3">
    <source>
        <dbReference type="EMBL" id="GAQ92606.1"/>
    </source>
</evidence>
<proteinExistence type="predicted"/>
<feature type="transmembrane region" description="Helical" evidence="2">
    <location>
        <begin position="293"/>
        <end position="316"/>
    </location>
</feature>
<feature type="compositionally biased region" description="Basic and acidic residues" evidence="1">
    <location>
        <begin position="619"/>
        <end position="628"/>
    </location>
</feature>
<sequence length="981" mass="104918">GQVSATGLSVTGVASQGDGLTYSVTVVSDLRADVTERTVWVQEGAVQDVARNPNQASEVLKISFGTSSRAVAAAALGARIVSSGLATTTGISIAALLPTVLLQVGDLLGAWAGGLPSASPGASSPRFAARGNLLGIVGTVQTFALFRKLAIRQSAVFQEVTGSLAPMGLESRSKPSLEVDSTAASALAPTASVTGVRRRLLQNGTGTGISDPDSILTEGWHSSGLIFGRALIVLSATSVVRTAAAYVWKRVSKQSLPDLLLFPRAELQAGAFCFYPVSVACASLLQGHSTTHAFVGALLLLFIPCSAIVVVLGFLATHVILGSEAHFEPSGDPFKTLTWRGRAAAACFGAPCEGRWTDAHPAFKRPAGRFGLLFESFRPPSCTGVGTLSGRETANGEDDINGRPQLGTVSERSTGEMGRLELSESCPGRTGRPGLSAHGDERSQESDPVLLGAGVGRRVADGARALLRMLRTCHVGAVLTKRLVFAALLAAREPHLAGSNPGLGQVGLLLTTSSIFLSWLVIAKPYVSQALQGVELVTGILEVLTLSLALLSGRAERKAFRTGTANGTAGTGSLTEGERRLSAGMLALQILAVGVQTGYQWWAAFVGLKAHRQMWKERREQQTEKETQVGRFSQTFRNGDERSASKRGVAKGRRDLRSVLGLRGRRGAGRKEGSDEASSEEAPTRPETVAKSGPVPRVTHARRRNQRQSERLSNLRNENDFESNWGCGASDVDPSLTQWLQEDVESKTGILSGSERVKRNRESPSVRQFVRGDAELGASGGQSRKLRTVEDREKGARAERVERKGRGWEGGTERKQGRTERKVDRRPSVRATNLFASSGGEGKVNLRMGPQQSDRPARSRQMIEPDDEGTSVSPHSGGQEIVAKPHFEEITEASARASEVKRKSARAARLGRLKSRRKVTATATMTYFVVSESDESELSDGEDRTAGVNVRLEVRRSMVASFTFKTEPESVDKDWYQRRVG</sequence>
<keyword evidence="2" id="KW-1133">Transmembrane helix</keyword>
<dbReference type="OMA" id="ILTEGWH"/>
<gene>
    <name evidence="3" type="ORF">KFL_010690010</name>
</gene>
<evidence type="ECO:0000313" key="4">
    <source>
        <dbReference type="Proteomes" id="UP000054558"/>
    </source>
</evidence>
<keyword evidence="2" id="KW-0812">Transmembrane</keyword>
<feature type="region of interest" description="Disordered" evidence="1">
    <location>
        <begin position="390"/>
        <end position="448"/>
    </location>
</feature>
<feature type="non-terminal residue" evidence="3">
    <location>
        <position position="1"/>
    </location>
</feature>
<feature type="region of interest" description="Disordered" evidence="1">
    <location>
        <begin position="619"/>
        <end position="729"/>
    </location>
</feature>
<name>A0A1Y1IUS8_KLENI</name>
<keyword evidence="2" id="KW-0472">Membrane</keyword>